<dbReference type="InterPro" id="IPR000719">
    <property type="entry name" value="Prot_kinase_dom"/>
</dbReference>
<dbReference type="SMART" id="SM00220">
    <property type="entry name" value="S_TKc"/>
    <property type="match status" value="1"/>
</dbReference>
<keyword evidence="4" id="KW-0067">ATP-binding</keyword>
<sequence>METSLPARNLNPAYLLPGGLVGPWRVIGWRGQGAYGTVYQVERVGEEKVGPFALKLALYPDDERFEREAELLSRINHQHIPGLVEEGVWQHRDGAFPYLVMQWIEGVPLYTWAAQRNPSSEAGGVHRDVKGANVLVRSAELSAILMDFGAGDVKGTATITKRTLPLGTPAYRSPEAWAFERVFWRHPTAHYKASSCDDLFALGITAYRLVTDEYPPPTCPGELGSKVWREEGPGPHEVAEALEKSARNAGAEADAPLFAWERQGHGLRRRTPDEVLRFNLQDAAAREKEEHPKAEEKKWALAQTRKKRVHALAAKLWLALPVVGLFLIQMIQEPGNFPDEQGGPWDTQHGGVVATGDRSVAMALRQEEAGLQRPGLFLDMPKAPLPGQRRTPCKPRFEVEIRGSCWIPHGDFKPPCGEETYEWQGRCFAPSYSPLRPYTSEEPLDP</sequence>
<dbReference type="InterPro" id="IPR011009">
    <property type="entry name" value="Kinase-like_dom_sf"/>
</dbReference>
<dbReference type="AlphaFoldDB" id="Q08S86"/>
<dbReference type="GO" id="GO:0004674">
    <property type="term" value="F:protein serine/threonine kinase activity"/>
    <property type="evidence" value="ECO:0007669"/>
    <property type="project" value="TreeGrafter"/>
</dbReference>
<dbReference type="Proteomes" id="UP000001351">
    <property type="component" value="Chromosome"/>
</dbReference>
<organism evidence="7 9">
    <name type="scientific">Stigmatella aurantiaca (strain DW4/3-1)</name>
    <dbReference type="NCBI Taxonomy" id="378806"/>
    <lineage>
        <taxon>Bacteria</taxon>
        <taxon>Pseudomonadati</taxon>
        <taxon>Myxococcota</taxon>
        <taxon>Myxococcia</taxon>
        <taxon>Myxococcales</taxon>
        <taxon>Cystobacterineae</taxon>
        <taxon>Archangiaceae</taxon>
        <taxon>Stigmatella</taxon>
    </lineage>
</organism>
<dbReference type="PANTHER" id="PTHR43289">
    <property type="entry name" value="MITOGEN-ACTIVATED PROTEIN KINASE KINASE KINASE 20-RELATED"/>
    <property type="match status" value="1"/>
</dbReference>
<evidence type="ECO:0000313" key="7">
    <source>
        <dbReference type="EMBL" id="EAU63341.1"/>
    </source>
</evidence>
<dbReference type="STRING" id="378806.STAUR_4466"/>
<dbReference type="GO" id="GO:0005524">
    <property type="term" value="F:ATP binding"/>
    <property type="evidence" value="ECO:0007669"/>
    <property type="project" value="UniProtKB-KW"/>
</dbReference>
<protein>
    <submittedName>
        <fullName evidence="7">Protein kinase</fullName>
    </submittedName>
</protein>
<dbReference type="EMBL" id="AAMD01000168">
    <property type="protein sequence ID" value="EAU63341.1"/>
    <property type="molecule type" value="Genomic_DNA"/>
</dbReference>
<feature type="domain" description="Protein kinase" evidence="5">
    <location>
        <begin position="24"/>
        <end position="313"/>
    </location>
</feature>
<name>Q08S86_STIAD</name>
<gene>
    <name evidence="6" type="ordered locus">STAUR_4466</name>
    <name evidence="7" type="ORF">STIAU_6696</name>
</gene>
<proteinExistence type="predicted"/>
<keyword evidence="2" id="KW-0547">Nucleotide-binding</keyword>
<dbReference type="EMBL" id="CP002271">
    <property type="protein sequence ID" value="ADO72246.1"/>
    <property type="molecule type" value="Genomic_DNA"/>
</dbReference>
<evidence type="ECO:0000256" key="4">
    <source>
        <dbReference type="ARBA" id="ARBA00022840"/>
    </source>
</evidence>
<evidence type="ECO:0000256" key="2">
    <source>
        <dbReference type="ARBA" id="ARBA00022741"/>
    </source>
</evidence>
<reference evidence="7 9" key="1">
    <citation type="submission" date="2006-04" db="EMBL/GenBank/DDBJ databases">
        <authorList>
            <person name="Nierman W.C."/>
        </authorList>
    </citation>
    <scope>NUCLEOTIDE SEQUENCE [LARGE SCALE GENOMIC DNA]</scope>
    <source>
        <strain evidence="7 9">DW4/3-1</strain>
    </source>
</reference>
<dbReference type="SUPFAM" id="SSF56112">
    <property type="entry name" value="Protein kinase-like (PK-like)"/>
    <property type="match status" value="1"/>
</dbReference>
<dbReference type="OrthoDB" id="9801841at2"/>
<evidence type="ECO:0000259" key="5">
    <source>
        <dbReference type="PROSITE" id="PS50011"/>
    </source>
</evidence>
<dbReference type="eggNOG" id="COG0515">
    <property type="taxonomic scope" value="Bacteria"/>
</dbReference>
<dbReference type="HOGENOM" id="CLU_028595_1_0_7"/>
<evidence type="ECO:0000256" key="1">
    <source>
        <dbReference type="ARBA" id="ARBA00022679"/>
    </source>
</evidence>
<dbReference type="Proteomes" id="UP000032702">
    <property type="component" value="Unassembled WGS sequence"/>
</dbReference>
<dbReference type="Gene3D" id="1.10.510.10">
    <property type="entry name" value="Transferase(Phosphotransferase) domain 1"/>
    <property type="match status" value="2"/>
</dbReference>
<evidence type="ECO:0000313" key="8">
    <source>
        <dbReference type="Proteomes" id="UP000001351"/>
    </source>
</evidence>
<dbReference type="PROSITE" id="PS50011">
    <property type="entry name" value="PROTEIN_KINASE_DOM"/>
    <property type="match status" value="1"/>
</dbReference>
<keyword evidence="8" id="KW-1185">Reference proteome</keyword>
<evidence type="ECO:0000313" key="9">
    <source>
        <dbReference type="Proteomes" id="UP000032702"/>
    </source>
</evidence>
<dbReference type="KEGG" id="sur:STAUR_4466"/>
<keyword evidence="3 7" id="KW-0418">Kinase</keyword>
<keyword evidence="1" id="KW-0808">Transferase</keyword>
<accession>Q08S86</accession>
<dbReference type="Pfam" id="PF00069">
    <property type="entry name" value="Pkinase"/>
    <property type="match status" value="1"/>
</dbReference>
<evidence type="ECO:0000256" key="3">
    <source>
        <dbReference type="ARBA" id="ARBA00022777"/>
    </source>
</evidence>
<dbReference type="RefSeq" id="WP_002617828.1">
    <property type="nucleotide sequence ID" value="NC_014623.1"/>
</dbReference>
<reference evidence="6 8" key="2">
    <citation type="journal article" date="2011" name="Mol. Biol. Evol.">
        <title>Comparative genomic analysis of fruiting body formation in Myxococcales.</title>
        <authorList>
            <person name="Huntley S."/>
            <person name="Hamann N."/>
            <person name="Wegener-Feldbrugge S."/>
            <person name="Treuner-Lange A."/>
            <person name="Kube M."/>
            <person name="Reinhardt R."/>
            <person name="Klages S."/>
            <person name="Muller R."/>
            <person name="Ronning C.M."/>
            <person name="Nierman W.C."/>
            <person name="Sogaard-Andersen L."/>
        </authorList>
    </citation>
    <scope>NUCLEOTIDE SEQUENCE [LARGE SCALE GENOMIC DNA]</scope>
    <source>
        <strain evidence="6 8">DW4/3-1</strain>
    </source>
</reference>
<dbReference type="PANTHER" id="PTHR43289:SF6">
    <property type="entry name" value="SERINE_THREONINE-PROTEIN KINASE NEKL-3"/>
    <property type="match status" value="1"/>
</dbReference>
<evidence type="ECO:0000313" key="6">
    <source>
        <dbReference type="EMBL" id="ADO72246.1"/>
    </source>
</evidence>